<evidence type="ECO:0000256" key="2">
    <source>
        <dbReference type="ARBA" id="ARBA00022676"/>
    </source>
</evidence>
<gene>
    <name evidence="6" type="primary">glgE</name>
    <name evidence="8" type="ORF">SI859A1_03006</name>
</gene>
<dbReference type="GO" id="GO:0030979">
    <property type="term" value="P:alpha-glucan biosynthetic process"/>
    <property type="evidence" value="ECO:0007669"/>
    <property type="project" value="UniProtKB-UniRule"/>
</dbReference>
<evidence type="ECO:0000313" key="8">
    <source>
        <dbReference type="EMBL" id="EAS49403.1"/>
    </source>
</evidence>
<keyword evidence="4 6" id="KW-0119">Carbohydrate metabolism</keyword>
<dbReference type="GO" id="GO:0004553">
    <property type="term" value="F:hydrolase activity, hydrolyzing O-glycosyl compounds"/>
    <property type="evidence" value="ECO:0007669"/>
    <property type="project" value="InterPro"/>
</dbReference>
<comment type="function">
    <text evidence="6">Maltosyltransferase that uses maltose 1-phosphate (M1P) as the sugar donor to elongate linear or branched alpha-(1-&gt;4)-glucans. Is involved in a branched alpha-glucan biosynthetic pathway from trehalose, together with TreS, Mak and GlgB.</text>
</comment>
<comment type="caution">
    <text evidence="8">The sequence shown here is derived from an EMBL/GenBank/DDBJ whole genome shotgun (WGS) entry which is preliminary data.</text>
</comment>
<protein>
    <recommendedName>
        <fullName evidence="6">Alpha-1,4-glucan:maltose-1-phosphate maltosyltransferase</fullName>
        <shortName evidence="6">GMPMT</shortName>
        <ecNumber evidence="6">2.4.99.16</ecNumber>
    </recommendedName>
    <alternativeName>
        <fullName evidence="6">(1-&gt;4)-alpha-D-glucan:maltose-1-phosphate alpha-D-maltosyltransferase</fullName>
    </alternativeName>
</protein>
<dbReference type="HAMAP" id="MF_02124">
    <property type="entry name" value="GlgE"/>
    <property type="match status" value="1"/>
</dbReference>
<feature type="binding site" evidence="6">
    <location>
        <position position="417"/>
    </location>
    <ligand>
        <name>alpha-maltose 1-phosphate</name>
        <dbReference type="ChEBI" id="CHEBI:63576"/>
    </ligand>
</feature>
<dbReference type="InterPro" id="IPR013783">
    <property type="entry name" value="Ig-like_fold"/>
</dbReference>
<proteinExistence type="inferred from homology"/>
<dbReference type="Pfam" id="PF11896">
    <property type="entry name" value="GlgE_dom_N_S"/>
    <property type="match status" value="1"/>
</dbReference>
<feature type="domain" description="Glycosyl hydrolase family 13 catalytic" evidence="7">
    <location>
        <begin position="274"/>
        <end position="608"/>
    </location>
</feature>
<dbReference type="Gene3D" id="2.60.40.10">
    <property type="entry name" value="Immunoglobulins"/>
    <property type="match status" value="1"/>
</dbReference>
<evidence type="ECO:0000259" key="7">
    <source>
        <dbReference type="SMART" id="SM00642"/>
    </source>
</evidence>
<evidence type="ECO:0000256" key="6">
    <source>
        <dbReference type="HAMAP-Rule" id="MF_02124"/>
    </source>
</evidence>
<evidence type="ECO:0000313" key="9">
    <source>
        <dbReference type="Proteomes" id="UP000000321"/>
    </source>
</evidence>
<reference evidence="8 9" key="1">
    <citation type="journal article" date="2008" name="Appl. Environ. Microbiol.">
        <title>Genomic insights into Mn(II) oxidation by the marine alphaproteobacterium Aurantimonas sp. strain SI85-9A1.</title>
        <authorList>
            <person name="Dick G.J."/>
            <person name="Podell S."/>
            <person name="Johnson H.A."/>
            <person name="Rivera-Espinoza Y."/>
            <person name="Bernier-Latmani R."/>
            <person name="McCarthy J.K."/>
            <person name="Torpey J.W."/>
            <person name="Clement B.G."/>
            <person name="Gaasterland T."/>
            <person name="Tebo B.M."/>
        </authorList>
    </citation>
    <scope>NUCLEOTIDE SEQUENCE [LARGE SCALE GENOMIC DNA]</scope>
    <source>
        <strain evidence="8 9">SI85-9A1</strain>
    </source>
</reference>
<dbReference type="PANTHER" id="PTHR47786">
    <property type="entry name" value="ALPHA-1,4-GLUCAN:MALTOSE-1-PHOSPHATE MALTOSYLTRANSFERASE"/>
    <property type="match status" value="1"/>
</dbReference>
<dbReference type="AlphaFoldDB" id="Q1YG22"/>
<feature type="binding site" evidence="6">
    <location>
        <position position="322"/>
    </location>
    <ligand>
        <name>alpha-maltose 1-phosphate</name>
        <dbReference type="ChEBI" id="CHEBI:63576"/>
    </ligand>
</feature>
<evidence type="ECO:0000256" key="1">
    <source>
        <dbReference type="ARBA" id="ARBA00011738"/>
    </source>
</evidence>
<comment type="subunit">
    <text evidence="1 6">Homodimer.</text>
</comment>
<feature type="site" description="Transition state stabilizer" evidence="6">
    <location>
        <position position="540"/>
    </location>
</feature>
<organism evidence="8 9">
    <name type="scientific">Aurantimonas manganoxydans (strain ATCC BAA-1229 / DSM 21871 / SI85-9A1)</name>
    <dbReference type="NCBI Taxonomy" id="287752"/>
    <lineage>
        <taxon>Bacteria</taxon>
        <taxon>Pseudomonadati</taxon>
        <taxon>Pseudomonadota</taxon>
        <taxon>Alphaproteobacteria</taxon>
        <taxon>Hyphomicrobiales</taxon>
        <taxon>Aurantimonadaceae</taxon>
        <taxon>Aurantimonas</taxon>
    </lineage>
</organism>
<dbReference type="Pfam" id="PF00128">
    <property type="entry name" value="Alpha-amylase"/>
    <property type="match status" value="1"/>
</dbReference>
<comment type="similarity">
    <text evidence="6">Belongs to the glycosyl hydrolase 13 family. GlgE subfamily.</text>
</comment>
<keyword evidence="3 6" id="KW-0808">Transferase</keyword>
<keyword evidence="9" id="KW-1185">Reference proteome</keyword>
<feature type="binding site" evidence="6">
    <location>
        <begin position="593"/>
        <end position="594"/>
    </location>
    <ligand>
        <name>alpha-maltose 1-phosphate</name>
        <dbReference type="ChEBI" id="CHEBI:63576"/>
    </ligand>
</feature>
<dbReference type="InterPro" id="IPR006047">
    <property type="entry name" value="GH13_cat_dom"/>
</dbReference>
<accession>Q1YG22</accession>
<evidence type="ECO:0000256" key="5">
    <source>
        <dbReference type="ARBA" id="ARBA00048735"/>
    </source>
</evidence>
<dbReference type="BioCyc" id="AURANTIMONAS:SI859A1_03006-MONOMER"/>
<dbReference type="InterPro" id="IPR049171">
    <property type="entry name" value="GLGE_C"/>
</dbReference>
<dbReference type="EMBL" id="AAPJ01000005">
    <property type="protein sequence ID" value="EAS49403.1"/>
    <property type="molecule type" value="Genomic_DNA"/>
</dbReference>
<dbReference type="InterPro" id="IPR013780">
    <property type="entry name" value="Glyco_hydro_b"/>
</dbReference>
<evidence type="ECO:0000256" key="3">
    <source>
        <dbReference type="ARBA" id="ARBA00022679"/>
    </source>
</evidence>
<keyword evidence="2 6" id="KW-0328">Glycosyltransferase</keyword>
<name>Q1YG22_AURMS</name>
<feature type="binding site" evidence="6">
    <location>
        <position position="382"/>
    </location>
    <ligand>
        <name>alpha-maltose 1-phosphate</name>
        <dbReference type="ChEBI" id="CHEBI:63576"/>
    </ligand>
</feature>
<dbReference type="CDD" id="cd11344">
    <property type="entry name" value="AmyAc_GlgE_like"/>
    <property type="match status" value="1"/>
</dbReference>
<dbReference type="EC" id="2.4.99.16" evidence="6"/>
<feature type="active site" description="Nucleophile" evidence="6">
    <location>
        <position position="453"/>
    </location>
</feature>
<dbReference type="Gene3D" id="1.20.58.80">
    <property type="entry name" value="Phosphotransferase system, lactose/cellobiose-type IIA subunit"/>
    <property type="match status" value="1"/>
</dbReference>
<evidence type="ECO:0000256" key="4">
    <source>
        <dbReference type="ARBA" id="ARBA00023277"/>
    </source>
</evidence>
<dbReference type="PANTHER" id="PTHR47786:SF2">
    <property type="entry name" value="GLYCOSYL HYDROLASE FAMILY 13 CATALYTIC DOMAIN-CONTAINING PROTEIN"/>
    <property type="match status" value="1"/>
</dbReference>
<dbReference type="InterPro" id="IPR017853">
    <property type="entry name" value="GH"/>
</dbReference>
<dbReference type="Gene3D" id="2.60.40.1180">
    <property type="entry name" value="Golgi alpha-mannosidase II"/>
    <property type="match status" value="1"/>
</dbReference>
<dbReference type="SUPFAM" id="SSF51445">
    <property type="entry name" value="(Trans)glycosidases"/>
    <property type="match status" value="1"/>
</dbReference>
<dbReference type="InterPro" id="IPR026585">
    <property type="entry name" value="GlgE"/>
</dbReference>
<comment type="catalytic activity">
    <reaction evidence="5 6">
        <text>alpha-maltose 1-phosphate + [(1-&gt;4)-alpha-D-glucosyl](n) = [(1-&gt;4)-alpha-D-glucosyl](n+2) + phosphate</text>
        <dbReference type="Rhea" id="RHEA:42692"/>
        <dbReference type="Rhea" id="RHEA-COMP:9584"/>
        <dbReference type="Rhea" id="RHEA-COMP:10183"/>
        <dbReference type="ChEBI" id="CHEBI:15444"/>
        <dbReference type="ChEBI" id="CHEBI:43474"/>
        <dbReference type="ChEBI" id="CHEBI:63576"/>
        <dbReference type="EC" id="2.4.99.16"/>
    </reaction>
</comment>
<dbReference type="InterPro" id="IPR021828">
    <property type="entry name" value="GlgE_dom_N/S"/>
</dbReference>
<dbReference type="Proteomes" id="UP000000321">
    <property type="component" value="Unassembled WGS sequence"/>
</dbReference>
<dbReference type="SMART" id="SM00642">
    <property type="entry name" value="Aamy"/>
    <property type="match status" value="1"/>
</dbReference>
<dbReference type="GO" id="GO:0016758">
    <property type="term" value="F:hexosyltransferase activity"/>
    <property type="evidence" value="ECO:0007669"/>
    <property type="project" value="UniProtKB-UniRule"/>
</dbReference>
<feature type="active site" description="Proton donor" evidence="6">
    <location>
        <position position="482"/>
    </location>
</feature>
<feature type="binding site" evidence="6">
    <location>
        <position position="454"/>
    </location>
    <ligand>
        <name>alpha-maltose 1-phosphate</name>
        <dbReference type="ChEBI" id="CHEBI:63576"/>
    </ligand>
</feature>
<dbReference type="Pfam" id="PF21702">
    <property type="entry name" value="GLGE_C"/>
    <property type="match status" value="1"/>
</dbReference>
<dbReference type="Gene3D" id="3.20.20.80">
    <property type="entry name" value="Glycosidases"/>
    <property type="match status" value="1"/>
</dbReference>
<dbReference type="HOGENOM" id="CLU_015798_0_0_5"/>
<sequence>MLCRHRERNRGRGDRYCTGRVCRLRCRPEIPGDGFPIWGRIFMAKAVQPARASRTSRKAAEAPTGEAALLALAQNRIAIETVTPEIDGGRFAVKRLEGEPLVVEADVFSDGHDKIAAAVIYGPADAEEWDETPLIFVENDRWSAEIVFEKPGPYRFSVIAWRDLHATWRDEAKKKRDAGKLTDLELTEGRELVRAARESGRGTRAQQDGISRLHEKLEALQAKGDADGQYHLLQDPETIALLAVAGQRTNLSRYPGNVPVWVDRTAAGFSAWYELFPRSQSGDVDRHGTFDNVIDRLPDIQDMGFDVLYFPPIHPIGTANRKGRNNTLTPSPTDPGSPYAIGSPEGGHDAIHPELGNFEDFARLVSRARDHGLEVAIDFAIQCSPDHPWIREHPEWFDWRPDGTIKYAENPPKKYEDIVNVHFYRGALPSIWYALRDIVLFWLDKGVRIFRVDNPHTKPFPFWEWMIAEVRKVDPGAIFLAEAFTRPKVMKRLAKVGYNQSYSYFTWRNTKAELVEYLTELTQEECAEYMRPNFFVNTPDINPVYLQVSGRPGFQTRLALAASLGGNYGVYSGFELCEFLPVPGKEEYLNSEKYEIRAFDWKAEGNIREDIAFFNRIRRDEPALQDFRSLAFYNFWNDQILYYGKRTQDRSSFLLFLVNLDPHSAQGGHFEVPMWELGLPDDGTVRVTDMFDGREFAWHGKIQHWWLNPQERPYAVFKISR</sequence>